<reference evidence="3" key="1">
    <citation type="submission" date="2022-11" db="UniProtKB">
        <authorList>
            <consortium name="WormBaseParasite"/>
        </authorList>
    </citation>
    <scope>IDENTIFICATION</scope>
</reference>
<evidence type="ECO:0000313" key="3">
    <source>
        <dbReference type="WBParaSite" id="jg10736"/>
    </source>
</evidence>
<evidence type="ECO:0000313" key="2">
    <source>
        <dbReference type="Proteomes" id="UP000887574"/>
    </source>
</evidence>
<name>A0A915CN36_9BILA</name>
<organism evidence="2 3">
    <name type="scientific">Ditylenchus dipsaci</name>
    <dbReference type="NCBI Taxonomy" id="166011"/>
    <lineage>
        <taxon>Eukaryota</taxon>
        <taxon>Metazoa</taxon>
        <taxon>Ecdysozoa</taxon>
        <taxon>Nematoda</taxon>
        <taxon>Chromadorea</taxon>
        <taxon>Rhabditida</taxon>
        <taxon>Tylenchina</taxon>
        <taxon>Tylenchomorpha</taxon>
        <taxon>Sphaerularioidea</taxon>
        <taxon>Anguinidae</taxon>
        <taxon>Anguininae</taxon>
        <taxon>Ditylenchus</taxon>
    </lineage>
</organism>
<dbReference type="Pfam" id="PF23309">
    <property type="entry name" value="DUF7083"/>
    <property type="match status" value="1"/>
</dbReference>
<dbReference type="AlphaFoldDB" id="A0A915CN36"/>
<dbReference type="Proteomes" id="UP000887574">
    <property type="component" value="Unplaced"/>
</dbReference>
<sequence length="192" mass="21609">MKTLVGSCVILFALAAIAYTFGIRTKQAAGAQGYLTCDGRPAANILVKLYDKDRSNLQQQQQQFLAALQAMQVQAPPLPANAQPNPAPIDRLMQSLSLRLSEFVYDPDENDTFDRWYARYQDVFTADAEVLDDATKARLLVSRLGKTEFQRFANNILPQQPRDISFDDTVAKLQSLFAPTHSLFNRRYKCLS</sequence>
<keyword evidence="2" id="KW-1185">Reference proteome</keyword>
<protein>
    <recommendedName>
        <fullName evidence="1">DUF7083 domain-containing protein</fullName>
    </recommendedName>
</protein>
<proteinExistence type="predicted"/>
<dbReference type="InterPro" id="IPR055510">
    <property type="entry name" value="DUF7083"/>
</dbReference>
<evidence type="ECO:0000259" key="1">
    <source>
        <dbReference type="Pfam" id="PF23309"/>
    </source>
</evidence>
<accession>A0A915CN36</accession>
<dbReference type="WBParaSite" id="jg10736">
    <property type="protein sequence ID" value="jg10736"/>
    <property type="gene ID" value="jg10736"/>
</dbReference>
<feature type="domain" description="DUF7083" evidence="1">
    <location>
        <begin position="92"/>
        <end position="178"/>
    </location>
</feature>